<dbReference type="InterPro" id="IPR013762">
    <property type="entry name" value="Integrase-like_cat_sf"/>
</dbReference>
<evidence type="ECO:0000313" key="2">
    <source>
        <dbReference type="EMBL" id="NEX63446.1"/>
    </source>
</evidence>
<evidence type="ECO:0000256" key="1">
    <source>
        <dbReference type="ARBA" id="ARBA00023172"/>
    </source>
</evidence>
<dbReference type="Proteomes" id="UP000482155">
    <property type="component" value="Unassembled WGS sequence"/>
</dbReference>
<dbReference type="GO" id="GO:0015074">
    <property type="term" value="P:DNA integration"/>
    <property type="evidence" value="ECO:0007669"/>
    <property type="project" value="InterPro"/>
</dbReference>
<organism evidence="2 3">
    <name type="scientific">Noviherbaspirillum galbum</name>
    <dbReference type="NCBI Taxonomy" id="2709383"/>
    <lineage>
        <taxon>Bacteria</taxon>
        <taxon>Pseudomonadati</taxon>
        <taxon>Pseudomonadota</taxon>
        <taxon>Betaproteobacteria</taxon>
        <taxon>Burkholderiales</taxon>
        <taxon>Oxalobacteraceae</taxon>
        <taxon>Noviherbaspirillum</taxon>
    </lineage>
</organism>
<keyword evidence="1" id="KW-0233">DNA recombination</keyword>
<sequence length="574" mass="65639">MRDNLRQRDLTFTSIPVGKKETPLSLNRLLYKGGASVKVTKANKAIQDGSLGKVLPDRFELVQRIYDLINGDIAGGGSVETAKVQISYLFLFFVWGDTSGAVLSIAEVERTYAAWVENLWHRSKIKKDLAELTAYTYATAVGRILDCILERLSPIVGATRIRNPRKRKTPQDIVAEKQSLHRTFAFGRLLQDICDGTPLSVIWESYPPVRIPMQQGGEIAFKGRGPVMHLEHPVHRNYLSRLQKRACVYADDRSLNYSHRVTLINFRIMAEMLMFIGQTGMNMSQAQGLRLRHFAYSSDIDGYKVRDYKHRRGGEVLFEIFSEYRPHFERYLAWRRDIFPSEERLFPIIRASGVRNDSYIAFSSIKSACEQASVAWTPPSALRGVRVNWLLRRSGDPDMTAGMSQHSKQTLIKDYEVPSLQRAINEVTHFHQKNDPVLAGSDLFVAVAPGECNGKPKVFKNKPDTAVDPNCRNPSGCLWCCHHRDLDSLEYVWSLACFRHLKILELSRQPLDRNSKVTHPAEHTIERISEKMTWFRESNGMRRDWVVEALARVEEGHYHDQWSYLIEAIEVSSA</sequence>
<dbReference type="SUPFAM" id="SSF56349">
    <property type="entry name" value="DNA breaking-rejoining enzymes"/>
    <property type="match status" value="1"/>
</dbReference>
<dbReference type="GO" id="GO:0003677">
    <property type="term" value="F:DNA binding"/>
    <property type="evidence" value="ECO:0007669"/>
    <property type="project" value="InterPro"/>
</dbReference>
<dbReference type="GO" id="GO:0006310">
    <property type="term" value="P:DNA recombination"/>
    <property type="evidence" value="ECO:0007669"/>
    <property type="project" value="UniProtKB-KW"/>
</dbReference>
<accession>A0A6B3SWR8</accession>
<dbReference type="EMBL" id="JAAIVB010000069">
    <property type="protein sequence ID" value="NEX63446.1"/>
    <property type="molecule type" value="Genomic_DNA"/>
</dbReference>
<reference evidence="2 3" key="1">
    <citation type="submission" date="2020-02" db="EMBL/GenBank/DDBJ databases">
        <authorList>
            <person name="Kim M.K."/>
        </authorList>
    </citation>
    <scope>NUCLEOTIDE SEQUENCE [LARGE SCALE GENOMIC DNA]</scope>
    <source>
        <strain evidence="2 3">17J57-3</strain>
    </source>
</reference>
<gene>
    <name evidence="2" type="ORF">G3574_20400</name>
</gene>
<dbReference type="InterPro" id="IPR011010">
    <property type="entry name" value="DNA_brk_join_enz"/>
</dbReference>
<proteinExistence type="predicted"/>
<name>A0A6B3SWR8_9BURK</name>
<keyword evidence="3" id="KW-1185">Reference proteome</keyword>
<dbReference type="RefSeq" id="WP_163967320.1">
    <property type="nucleotide sequence ID" value="NZ_JAAIVB010000069.1"/>
</dbReference>
<dbReference type="Gene3D" id="1.10.443.10">
    <property type="entry name" value="Intergrase catalytic core"/>
    <property type="match status" value="1"/>
</dbReference>
<dbReference type="AlphaFoldDB" id="A0A6B3SWR8"/>
<protein>
    <submittedName>
        <fullName evidence="2">Site-specific integrase</fullName>
    </submittedName>
</protein>
<evidence type="ECO:0000313" key="3">
    <source>
        <dbReference type="Proteomes" id="UP000482155"/>
    </source>
</evidence>
<comment type="caution">
    <text evidence="2">The sequence shown here is derived from an EMBL/GenBank/DDBJ whole genome shotgun (WGS) entry which is preliminary data.</text>
</comment>